<dbReference type="GO" id="GO:0004386">
    <property type="term" value="F:helicase activity"/>
    <property type="evidence" value="ECO:0007669"/>
    <property type="project" value="UniProtKB-KW"/>
</dbReference>
<proteinExistence type="predicted"/>
<dbReference type="AlphaFoldDB" id="A0A385ADK1"/>
<dbReference type="InterPro" id="IPR001650">
    <property type="entry name" value="Helicase_C-like"/>
</dbReference>
<dbReference type="PROSITE" id="PS51194">
    <property type="entry name" value="HELICASE_CTER"/>
    <property type="match status" value="1"/>
</dbReference>
<keyword evidence="3" id="KW-0067">ATP-binding</keyword>
<dbReference type="PROSITE" id="PS51192">
    <property type="entry name" value="HELICASE_ATP_BIND_1"/>
    <property type="match status" value="1"/>
</dbReference>
<organism evidence="3 4">
    <name type="scientific">Latilactobacillus curvatus</name>
    <name type="common">Lactobacillus curvatus</name>
    <dbReference type="NCBI Taxonomy" id="28038"/>
    <lineage>
        <taxon>Bacteria</taxon>
        <taxon>Bacillati</taxon>
        <taxon>Bacillota</taxon>
        <taxon>Bacilli</taxon>
        <taxon>Lactobacillales</taxon>
        <taxon>Lactobacillaceae</taxon>
        <taxon>Latilactobacillus</taxon>
    </lineage>
</organism>
<dbReference type="GO" id="GO:0016787">
    <property type="term" value="F:hydrolase activity"/>
    <property type="evidence" value="ECO:0007669"/>
    <property type="project" value="InterPro"/>
</dbReference>
<feature type="domain" description="Helicase C-terminal" evidence="2">
    <location>
        <begin position="200"/>
        <end position="356"/>
    </location>
</feature>
<evidence type="ECO:0000259" key="2">
    <source>
        <dbReference type="PROSITE" id="PS51194"/>
    </source>
</evidence>
<keyword evidence="3" id="KW-0347">Helicase</keyword>
<protein>
    <submittedName>
        <fullName evidence="3">ATP-dependent helicase</fullName>
    </submittedName>
</protein>
<dbReference type="RefSeq" id="WP_116843499.1">
    <property type="nucleotide sequence ID" value="NZ_CP031003.1"/>
</dbReference>
<sequence length="451" mass="51010">MYNLYDYQQRLVDKARLSLSKGSKGVLIVAPPGSGKSIVIAEIARLATQKNGHVLFFVHRQELVNQIRESFEKQSVDMKHTTIMTVGKVVNRLGKLPKPTLIICDESQHSKAKTYMKIFNYYNDIPRLGFSGSPWRMSGEGFDDVYNDMVIGPDVEWLIKNHRLAPYKYYSVTTFNDAKLKKSSTGDYTNNSITEAMKPNLYGDIVKTWKEKASGKRTIVYAHDIKHSKKIAKAFKDAGIPAMHADSKTPKIERDCIMSKFRSGAITVLCNVSLVDEGFSVNECECCIVARPTKSLVFNIQASMRCMRYVPGKIGIIIDHAANYTRFGLPNTPHKWTLKDREKKKKSTNTAVETPIKQCAFCFAVIPAQSKNCPLCGHEVEVVQTEIKVDEKARIEKIESNFKLQADYIVTKKISELKSYEELKAYAKARGYKQGWIYFQAKNKGLIKGAK</sequence>
<dbReference type="Gene3D" id="3.40.50.300">
    <property type="entry name" value="P-loop containing nucleotide triphosphate hydrolases"/>
    <property type="match status" value="2"/>
</dbReference>
<dbReference type="SUPFAM" id="SSF52540">
    <property type="entry name" value="P-loop containing nucleoside triphosphate hydrolases"/>
    <property type="match status" value="1"/>
</dbReference>
<keyword evidence="3" id="KW-0378">Hydrolase</keyword>
<dbReference type="Proteomes" id="UP000257607">
    <property type="component" value="Chromosome"/>
</dbReference>
<feature type="domain" description="Helicase ATP-binding" evidence="1">
    <location>
        <begin position="17"/>
        <end position="152"/>
    </location>
</feature>
<evidence type="ECO:0000313" key="3">
    <source>
        <dbReference type="EMBL" id="AXN35426.1"/>
    </source>
</evidence>
<reference evidence="3 4" key="1">
    <citation type="submission" date="2018-07" db="EMBL/GenBank/DDBJ databases">
        <title>Lactobacillus curvatus genome sequence.</title>
        <authorList>
            <person name="Prechtl R."/>
        </authorList>
    </citation>
    <scope>NUCLEOTIDE SEQUENCE [LARGE SCALE GENOMIC DNA]</scope>
    <source>
        <strain evidence="3 4">TMW 1.1928</strain>
    </source>
</reference>
<dbReference type="GO" id="GO:0005829">
    <property type="term" value="C:cytosol"/>
    <property type="evidence" value="ECO:0007669"/>
    <property type="project" value="TreeGrafter"/>
</dbReference>
<dbReference type="GO" id="GO:0005524">
    <property type="term" value="F:ATP binding"/>
    <property type="evidence" value="ECO:0007669"/>
    <property type="project" value="InterPro"/>
</dbReference>
<dbReference type="InterPro" id="IPR050742">
    <property type="entry name" value="Helicase_Restrict-Modif_Enz"/>
</dbReference>
<dbReference type="InterPro" id="IPR027417">
    <property type="entry name" value="P-loop_NTPase"/>
</dbReference>
<accession>A0A385ADK1</accession>
<dbReference type="InterPro" id="IPR014001">
    <property type="entry name" value="Helicase_ATP-bd"/>
</dbReference>
<dbReference type="SMART" id="SM00487">
    <property type="entry name" value="DEXDc"/>
    <property type="match status" value="1"/>
</dbReference>
<dbReference type="GO" id="GO:0003677">
    <property type="term" value="F:DNA binding"/>
    <property type="evidence" value="ECO:0007669"/>
    <property type="project" value="InterPro"/>
</dbReference>
<gene>
    <name evidence="3" type="ORF">DT351_03240</name>
</gene>
<dbReference type="PANTHER" id="PTHR47396:SF1">
    <property type="entry name" value="ATP-DEPENDENT HELICASE IRC3-RELATED"/>
    <property type="match status" value="1"/>
</dbReference>
<keyword evidence="3" id="KW-0547">Nucleotide-binding</keyword>
<dbReference type="EMBL" id="CP031003">
    <property type="protein sequence ID" value="AXN35426.1"/>
    <property type="molecule type" value="Genomic_DNA"/>
</dbReference>
<dbReference type="PANTHER" id="PTHR47396">
    <property type="entry name" value="TYPE I RESTRICTION ENZYME ECOKI R PROTEIN"/>
    <property type="match status" value="1"/>
</dbReference>
<evidence type="ECO:0000313" key="4">
    <source>
        <dbReference type="Proteomes" id="UP000257607"/>
    </source>
</evidence>
<dbReference type="InterPro" id="IPR006935">
    <property type="entry name" value="Helicase/UvrB_N"/>
</dbReference>
<dbReference type="Pfam" id="PF04851">
    <property type="entry name" value="ResIII"/>
    <property type="match status" value="1"/>
</dbReference>
<name>A0A385ADK1_LATCU</name>
<evidence type="ECO:0000259" key="1">
    <source>
        <dbReference type="PROSITE" id="PS51192"/>
    </source>
</evidence>
<dbReference type="SMART" id="SM00490">
    <property type="entry name" value="HELICc"/>
    <property type="match status" value="1"/>
</dbReference>
<dbReference type="Pfam" id="PF00271">
    <property type="entry name" value="Helicase_C"/>
    <property type="match status" value="1"/>
</dbReference>